<name>A0ABY8GIA8_EDWIC</name>
<evidence type="ECO:0000256" key="2">
    <source>
        <dbReference type="ARBA" id="ARBA00022656"/>
    </source>
</evidence>
<sequence>MNYLMVLSGSAGGGENRNVAPAVGSGQAAERGSGITSAAISHGSIIIGDKDNQIQDIAGLSRDTANAHQGVGVSGAVQKVRDSLAAQSEGMALGAAALDVYGKYAEQKARESNTALAARLTAEGRMEGKTAQEREAYLKSQPGYQGTDYGPGSEFWTKGSAAAGLLAGALGGNLKAGAAAGAAPLLASLVRDVQNDAARAALHGIVAAALTELGGGHGGDGLKAGAAGAVTASLAGPRLVRALYGKEDMDGLSPDEKRLVSNLVSVIGGIAGYTAGDTDIAMAAIGANAARVEVENNLLGATSSDKLEKVIEKIKNGDKTLATANDLIKLENADKRSDALISKYLKDPSQMSSAEQAELATYLRIYASEMEKEYGQAVSQELVKGLLSGQDYIKRNPDSEAMAKAQNIMNTWGYHKSNASIGDAPVMFGGSVLGLTVKGMAANAAIGVGVNSAAQLTGKDPFSYVDAIMAGVTAAATTGKGIIVSTPINMGGAAIGSSIKGEEPTNSVIGTGLGSLFGGGMGKIISGSMGSSVKEGTSDIISNIGGLDY</sequence>
<feature type="domain" description="VENN motif-containing" evidence="5">
    <location>
        <begin position="251"/>
        <end position="300"/>
    </location>
</feature>
<evidence type="ECO:0000256" key="1">
    <source>
        <dbReference type="ARBA" id="ARBA00004219"/>
    </source>
</evidence>
<comment type="subcellular location">
    <subcellularLocation>
        <location evidence="1">Target cell</location>
        <location evidence="1">Target cell cytoplasm</location>
    </subcellularLocation>
</comment>
<proteinExistence type="predicted"/>
<keyword evidence="3" id="KW-1266">Target cell cytoplasm</keyword>
<dbReference type="Pfam" id="PF04829">
    <property type="entry name" value="PT-VENN"/>
    <property type="match status" value="1"/>
</dbReference>
<organism evidence="6 7">
    <name type="scientific">Edwardsiella ictaluri</name>
    <dbReference type="NCBI Taxonomy" id="67780"/>
    <lineage>
        <taxon>Bacteria</taxon>
        <taxon>Pseudomonadati</taxon>
        <taxon>Pseudomonadota</taxon>
        <taxon>Gammaproteobacteria</taxon>
        <taxon>Enterobacterales</taxon>
        <taxon>Hafniaceae</taxon>
        <taxon>Edwardsiella</taxon>
    </lineage>
</organism>
<dbReference type="Proteomes" id="UP001222680">
    <property type="component" value="Chromosome"/>
</dbReference>
<gene>
    <name evidence="6" type="ORF">MAY91_02615</name>
</gene>
<reference evidence="6 7" key="1">
    <citation type="submission" date="2022-02" db="EMBL/GenBank/DDBJ databases">
        <title>Phenotypic, genotypic and serological characterization of Edwardsiella ictaluri from catfish and ornamental fish species.</title>
        <authorList>
            <person name="Rose D."/>
            <person name="Tekedar H.C."/>
            <person name="Waldbieser G.C."/>
            <person name="Aarattuthodi S."/>
            <person name="Griffin M.J."/>
        </authorList>
    </citation>
    <scope>NUCLEOTIDE SEQUENCE [LARGE SCALE GENOMIC DNA]</scope>
    <source>
        <strain evidence="6 7">13 TAL-140 K3</strain>
    </source>
</reference>
<dbReference type="InterPro" id="IPR006914">
    <property type="entry name" value="VENN_dom"/>
</dbReference>
<evidence type="ECO:0000256" key="4">
    <source>
        <dbReference type="ARBA" id="ARBA00023026"/>
    </source>
</evidence>
<protein>
    <submittedName>
        <fullName evidence="6">VENN motif pre-toxin domain-containing protein</fullName>
    </submittedName>
</protein>
<keyword evidence="4" id="KW-0843">Virulence</keyword>
<evidence type="ECO:0000313" key="7">
    <source>
        <dbReference type="Proteomes" id="UP001222680"/>
    </source>
</evidence>
<accession>A0ABY8GIA8</accession>
<evidence type="ECO:0000259" key="5">
    <source>
        <dbReference type="Pfam" id="PF04829"/>
    </source>
</evidence>
<evidence type="ECO:0000313" key="6">
    <source>
        <dbReference type="EMBL" id="WFN97038.1"/>
    </source>
</evidence>
<keyword evidence="7" id="KW-1185">Reference proteome</keyword>
<keyword evidence="2" id="KW-0800">Toxin</keyword>
<dbReference type="EMBL" id="CP092014">
    <property type="protein sequence ID" value="WFN97038.1"/>
    <property type="molecule type" value="Genomic_DNA"/>
</dbReference>
<evidence type="ECO:0000256" key="3">
    <source>
        <dbReference type="ARBA" id="ARBA00022913"/>
    </source>
</evidence>